<keyword evidence="5" id="KW-1185">Reference proteome</keyword>
<dbReference type="EMBL" id="LT629799">
    <property type="protein sequence ID" value="SDU80594.1"/>
    <property type="molecule type" value="Genomic_DNA"/>
</dbReference>
<feature type="domain" description="M23ase beta-sheet core" evidence="3">
    <location>
        <begin position="207"/>
        <end position="298"/>
    </location>
</feature>
<dbReference type="InterPro" id="IPR016047">
    <property type="entry name" value="M23ase_b-sheet_dom"/>
</dbReference>
<dbReference type="GO" id="GO:0004222">
    <property type="term" value="F:metalloendopeptidase activity"/>
    <property type="evidence" value="ECO:0007669"/>
    <property type="project" value="TreeGrafter"/>
</dbReference>
<dbReference type="PANTHER" id="PTHR21666:SF270">
    <property type="entry name" value="MUREIN HYDROLASE ACTIVATOR ENVC"/>
    <property type="match status" value="1"/>
</dbReference>
<evidence type="ECO:0000256" key="2">
    <source>
        <dbReference type="SAM" id="Phobius"/>
    </source>
</evidence>
<keyword evidence="2" id="KW-0472">Membrane</keyword>
<evidence type="ECO:0000313" key="5">
    <source>
        <dbReference type="Proteomes" id="UP000198825"/>
    </source>
</evidence>
<accession>A0A1H2LIG0</accession>
<dbReference type="STRING" id="546874.SAMN04488544_0217"/>
<proteinExistence type="predicted"/>
<feature type="transmembrane region" description="Helical" evidence="2">
    <location>
        <begin position="21"/>
        <end position="40"/>
    </location>
</feature>
<dbReference type="PANTHER" id="PTHR21666">
    <property type="entry name" value="PEPTIDASE-RELATED"/>
    <property type="match status" value="1"/>
</dbReference>
<dbReference type="SUPFAM" id="SSF51261">
    <property type="entry name" value="Duplicated hybrid motif"/>
    <property type="match status" value="1"/>
</dbReference>
<dbReference type="Gene3D" id="2.70.70.10">
    <property type="entry name" value="Glucose Permease (Domain IIA)"/>
    <property type="match status" value="1"/>
</dbReference>
<dbReference type="RefSeq" id="WP_091072486.1">
    <property type="nucleotide sequence ID" value="NZ_LT629799.1"/>
</dbReference>
<name>A0A1H2LIG0_9ACTN</name>
<dbReference type="Pfam" id="PF01551">
    <property type="entry name" value="Peptidase_M23"/>
    <property type="match status" value="1"/>
</dbReference>
<evidence type="ECO:0000259" key="3">
    <source>
        <dbReference type="Pfam" id="PF01551"/>
    </source>
</evidence>
<dbReference type="AlphaFoldDB" id="A0A1H2LIG0"/>
<dbReference type="InterPro" id="IPR050570">
    <property type="entry name" value="Cell_wall_metabolism_enzyme"/>
</dbReference>
<keyword evidence="2" id="KW-0812">Transmembrane</keyword>
<sequence length="321" mass="32687">MSSTAVLHRAPARSASEQRTLVTNTILALLIAVAGLVAAGSSPLAVRADAGTARPAQAQPQAAAPDYATVARRSADLQAALLAEVAAQRGDALARDAQKVARASLSDAGTARQQQLTSAQAAVQAEAAKIAQQRLEAAVAARQAAVDAGLVTGATPDPTVDPTLSGSALQPVTGTSGSLPVGTRGTLPISTGVVGAKFGAVGSWATYHTGLDFRAAYGTPIHSVLAGVVVYAGNSGDWAGNHVAVRHADGRTTMYSHMSRMGVSTGDTVQTGQVIGYVGQTGRAFGAHLHFELYPQGVRFGDVYKAVDPTPFLRSVGVTTR</sequence>
<dbReference type="InterPro" id="IPR011055">
    <property type="entry name" value="Dup_hybrid_motif"/>
</dbReference>
<gene>
    <name evidence="4" type="ORF">SAMN04488544_0217</name>
</gene>
<protein>
    <submittedName>
        <fullName evidence="4">Murein DD-endopeptidase MepM and murein hydrolase activator NlpD, contain LysM domain</fullName>
    </submittedName>
</protein>
<dbReference type="CDD" id="cd12797">
    <property type="entry name" value="M23_peptidase"/>
    <property type="match status" value="1"/>
</dbReference>
<dbReference type="OrthoDB" id="1099523at2"/>
<feature type="region of interest" description="Disordered" evidence="1">
    <location>
        <begin position="153"/>
        <end position="179"/>
    </location>
</feature>
<dbReference type="Proteomes" id="UP000198825">
    <property type="component" value="Chromosome I"/>
</dbReference>
<reference evidence="5" key="1">
    <citation type="submission" date="2016-10" db="EMBL/GenBank/DDBJ databases">
        <authorList>
            <person name="Varghese N."/>
            <person name="Submissions S."/>
        </authorList>
    </citation>
    <scope>NUCLEOTIDE SEQUENCE [LARGE SCALE GENOMIC DNA]</scope>
    <source>
        <strain evidence="5">DSM 21743</strain>
    </source>
</reference>
<evidence type="ECO:0000313" key="4">
    <source>
        <dbReference type="EMBL" id="SDU80594.1"/>
    </source>
</evidence>
<evidence type="ECO:0000256" key="1">
    <source>
        <dbReference type="SAM" id="MobiDB-lite"/>
    </source>
</evidence>
<keyword evidence="2" id="KW-1133">Transmembrane helix</keyword>
<organism evidence="4 5">
    <name type="scientific">Microlunatus sagamiharensis</name>
    <dbReference type="NCBI Taxonomy" id="546874"/>
    <lineage>
        <taxon>Bacteria</taxon>
        <taxon>Bacillati</taxon>
        <taxon>Actinomycetota</taxon>
        <taxon>Actinomycetes</taxon>
        <taxon>Propionibacteriales</taxon>
        <taxon>Propionibacteriaceae</taxon>
        <taxon>Microlunatus</taxon>
    </lineage>
</organism>
<feature type="compositionally biased region" description="Polar residues" evidence="1">
    <location>
        <begin position="162"/>
        <end position="178"/>
    </location>
</feature>
<keyword evidence="4" id="KW-0378">Hydrolase</keyword>